<proteinExistence type="predicted"/>
<dbReference type="OrthoDB" id="5971395at2759"/>
<reference evidence="1" key="1">
    <citation type="submission" date="2023-01" db="EMBL/GenBank/DDBJ databases">
        <title>Genome assembly of the deep-sea coral Lophelia pertusa.</title>
        <authorList>
            <person name="Herrera S."/>
            <person name="Cordes E."/>
        </authorList>
    </citation>
    <scope>NUCLEOTIDE SEQUENCE</scope>
    <source>
        <strain evidence="1">USNM1676648</strain>
        <tissue evidence="1">Polyp</tissue>
    </source>
</reference>
<dbReference type="EMBL" id="MU825902">
    <property type="protein sequence ID" value="KAJ7383280.1"/>
    <property type="molecule type" value="Genomic_DNA"/>
</dbReference>
<dbReference type="AlphaFoldDB" id="A0A9X0D1D6"/>
<organism evidence="1 2">
    <name type="scientific">Desmophyllum pertusum</name>
    <dbReference type="NCBI Taxonomy" id="174260"/>
    <lineage>
        <taxon>Eukaryota</taxon>
        <taxon>Metazoa</taxon>
        <taxon>Cnidaria</taxon>
        <taxon>Anthozoa</taxon>
        <taxon>Hexacorallia</taxon>
        <taxon>Scleractinia</taxon>
        <taxon>Caryophylliina</taxon>
        <taxon>Caryophylliidae</taxon>
        <taxon>Desmophyllum</taxon>
    </lineage>
</organism>
<name>A0A9X0D1D6_9CNID</name>
<evidence type="ECO:0000313" key="1">
    <source>
        <dbReference type="EMBL" id="KAJ7383280.1"/>
    </source>
</evidence>
<comment type="caution">
    <text evidence="1">The sequence shown here is derived from an EMBL/GenBank/DDBJ whole genome shotgun (WGS) entry which is preliminary data.</text>
</comment>
<dbReference type="Proteomes" id="UP001163046">
    <property type="component" value="Unassembled WGS sequence"/>
</dbReference>
<evidence type="ECO:0000313" key="2">
    <source>
        <dbReference type="Proteomes" id="UP001163046"/>
    </source>
</evidence>
<keyword evidence="2" id="KW-1185">Reference proteome</keyword>
<sequence length="270" mass="30809">MNDQADLDVILSGSINCYNCLQQSIPFTQIEDDDFTNIFTPNTRQQILEKDDILKNIIFDPFLQNSDLSELDFNQFQGVSHHELLQELESVELGITIGSILEDYIKFTSVDDFRLRYMKLADSYTTIVEFLFTTKEANQELICQVLEQLRQVSDASKRLKILDSALETFEFSTIVVYSYIYVGDYWCSLYASFGQVDLAASGYYVCAFSDTRTSELLTRWILKNGGLKAFDEFIRNKQEVASNGSALSSIGESIKENIKLLGNRIDIQSE</sequence>
<accession>A0A9X0D1D6</accession>
<protein>
    <submittedName>
        <fullName evidence="1">Uncharacterized protein</fullName>
    </submittedName>
</protein>
<gene>
    <name evidence="1" type="ORF">OS493_029245</name>
</gene>